<dbReference type="InterPro" id="IPR025661">
    <property type="entry name" value="Pept_asp_AS"/>
</dbReference>
<proteinExistence type="inferred from homology"/>
<comment type="caution">
    <text evidence="9">The sequence shown here is derived from an EMBL/GenBank/DDBJ whole genome shotgun (WGS) entry which is preliminary data.</text>
</comment>
<evidence type="ECO:0000259" key="7">
    <source>
        <dbReference type="SMART" id="SM00645"/>
    </source>
</evidence>
<keyword evidence="4" id="KW-0788">Thiol protease</keyword>
<evidence type="ECO:0000313" key="10">
    <source>
        <dbReference type="Proteomes" id="UP000324629"/>
    </source>
</evidence>
<dbReference type="PRINTS" id="PR00705">
    <property type="entry name" value="PAPAIN"/>
</dbReference>
<dbReference type="Pfam" id="PF08246">
    <property type="entry name" value="Inhibitor_I29"/>
    <property type="match status" value="1"/>
</dbReference>
<dbReference type="InterPro" id="IPR013201">
    <property type="entry name" value="Prot_inhib_I29"/>
</dbReference>
<keyword evidence="6" id="KW-1015">Disulfide bond</keyword>
<keyword evidence="3" id="KW-0378">Hydrolase</keyword>
<dbReference type="CDD" id="cd02248">
    <property type="entry name" value="Peptidase_C1A"/>
    <property type="match status" value="1"/>
</dbReference>
<dbReference type="InterPro" id="IPR038765">
    <property type="entry name" value="Papain-like_cys_pep_sf"/>
</dbReference>
<protein>
    <submittedName>
        <fullName evidence="9">Cathepsin F</fullName>
    </submittedName>
</protein>
<comment type="similarity">
    <text evidence="1">Belongs to the peptidase C1 family.</text>
</comment>
<organism evidence="9 10">
    <name type="scientific">Paragonimus westermani</name>
    <dbReference type="NCBI Taxonomy" id="34504"/>
    <lineage>
        <taxon>Eukaryota</taxon>
        <taxon>Metazoa</taxon>
        <taxon>Spiralia</taxon>
        <taxon>Lophotrochozoa</taxon>
        <taxon>Platyhelminthes</taxon>
        <taxon>Trematoda</taxon>
        <taxon>Digenea</taxon>
        <taxon>Plagiorchiida</taxon>
        <taxon>Troglotremata</taxon>
        <taxon>Troglotrematidae</taxon>
        <taxon>Paragonimus</taxon>
    </lineage>
</organism>
<feature type="domain" description="Cathepsin propeptide inhibitor" evidence="8">
    <location>
        <begin position="76"/>
        <end position="118"/>
    </location>
</feature>
<name>A0A5J4N9G5_9TREM</name>
<dbReference type="SMART" id="SM00645">
    <property type="entry name" value="Pept_C1"/>
    <property type="match status" value="1"/>
</dbReference>
<accession>A0A5J4N9G5</accession>
<dbReference type="PROSITE" id="PS00640">
    <property type="entry name" value="THIOL_PROTEASE_ASN"/>
    <property type="match status" value="1"/>
</dbReference>
<dbReference type="PROSITE" id="PS00139">
    <property type="entry name" value="THIOL_PROTEASE_CYS"/>
    <property type="match status" value="1"/>
</dbReference>
<dbReference type="AlphaFoldDB" id="A0A5J4N9G5"/>
<evidence type="ECO:0000256" key="2">
    <source>
        <dbReference type="ARBA" id="ARBA00022670"/>
    </source>
</evidence>
<dbReference type="SUPFAM" id="SSF54001">
    <property type="entry name" value="Cysteine proteinases"/>
    <property type="match status" value="1"/>
</dbReference>
<feature type="domain" description="Peptidase C1A papain C-terminal" evidence="7">
    <location>
        <begin position="142"/>
        <end position="353"/>
    </location>
</feature>
<dbReference type="GO" id="GO:0006508">
    <property type="term" value="P:proteolysis"/>
    <property type="evidence" value="ECO:0007669"/>
    <property type="project" value="UniProtKB-KW"/>
</dbReference>
<dbReference type="InterPro" id="IPR039417">
    <property type="entry name" value="Peptidase_C1A_papain-like"/>
</dbReference>
<dbReference type="FunFam" id="3.90.70.10:FF:000332">
    <property type="entry name" value="Cathepsin L1"/>
    <property type="match status" value="1"/>
</dbReference>
<dbReference type="EMBL" id="QNGE01005491">
    <property type="protein sequence ID" value="KAA3672010.1"/>
    <property type="molecule type" value="Genomic_DNA"/>
</dbReference>
<evidence type="ECO:0000256" key="6">
    <source>
        <dbReference type="ARBA" id="ARBA00023157"/>
    </source>
</evidence>
<evidence type="ECO:0000256" key="5">
    <source>
        <dbReference type="ARBA" id="ARBA00023145"/>
    </source>
</evidence>
<dbReference type="SMART" id="SM00848">
    <property type="entry name" value="Inhibitor_I29"/>
    <property type="match status" value="1"/>
</dbReference>
<evidence type="ECO:0000256" key="1">
    <source>
        <dbReference type="ARBA" id="ARBA00008455"/>
    </source>
</evidence>
<dbReference type="Gene3D" id="3.90.70.10">
    <property type="entry name" value="Cysteine proteinases"/>
    <property type="match status" value="1"/>
</dbReference>
<sequence>MINRQTVSLSNQTGQCSCLPSVVSLYCSLSPSQSALLESQIMRASCTNSSNGTTGRSMPMTVSDLINQPDQLPLRADDEKRFAIFQDNLVRAQNYQLKDQGTARYGVTRFSDLTPEEFAANYLNPSINNQAERVRPTGLKAAPERIDWREKGAVAPVEDQGWCGSCWAFSVAGNVEGQWFLKTGQLVSLSKQQLVDCDVVDYGCDGGFPQETYGEIIRMGGLEAQKDYPYIAMEQTCRLDKSKLLAKINGSIVLEQDEHVQAAWLAERGPMSTSLNADLLQYYQSGISHPSKNECDPDELNHAVLTVGYDTEGGVPYWTIKNSWGADWGENGYFRLYRGDGTCGIEKDVSSATIR</sequence>
<dbReference type="Pfam" id="PF00112">
    <property type="entry name" value="Peptidase_C1"/>
    <property type="match status" value="1"/>
</dbReference>
<keyword evidence="5" id="KW-0865">Zymogen</keyword>
<evidence type="ECO:0000256" key="3">
    <source>
        <dbReference type="ARBA" id="ARBA00022801"/>
    </source>
</evidence>
<dbReference type="GO" id="GO:0008234">
    <property type="term" value="F:cysteine-type peptidase activity"/>
    <property type="evidence" value="ECO:0007669"/>
    <property type="project" value="UniProtKB-KW"/>
</dbReference>
<reference evidence="9 10" key="1">
    <citation type="journal article" date="2019" name="Gigascience">
        <title>Whole-genome sequence of the oriental lung fluke Paragonimus westermani.</title>
        <authorList>
            <person name="Oey H."/>
            <person name="Zakrzewski M."/>
            <person name="Narain K."/>
            <person name="Devi K.R."/>
            <person name="Agatsuma T."/>
            <person name="Nawaratna S."/>
            <person name="Gobert G.N."/>
            <person name="Jones M.K."/>
            <person name="Ragan M.A."/>
            <person name="McManus D.P."/>
            <person name="Krause L."/>
        </authorList>
    </citation>
    <scope>NUCLEOTIDE SEQUENCE [LARGE SCALE GENOMIC DNA]</scope>
    <source>
        <strain evidence="9 10">IND2009</strain>
    </source>
</reference>
<evidence type="ECO:0000256" key="4">
    <source>
        <dbReference type="ARBA" id="ARBA00022807"/>
    </source>
</evidence>
<dbReference type="InterPro" id="IPR000668">
    <property type="entry name" value="Peptidase_C1A_C"/>
</dbReference>
<dbReference type="InterPro" id="IPR000169">
    <property type="entry name" value="Pept_cys_AS"/>
</dbReference>
<keyword evidence="2" id="KW-0645">Protease</keyword>
<evidence type="ECO:0000259" key="8">
    <source>
        <dbReference type="SMART" id="SM00848"/>
    </source>
</evidence>
<evidence type="ECO:0000313" key="9">
    <source>
        <dbReference type="EMBL" id="KAA3672010.1"/>
    </source>
</evidence>
<dbReference type="Proteomes" id="UP000324629">
    <property type="component" value="Unassembled WGS sequence"/>
</dbReference>
<dbReference type="PROSITE" id="PS00639">
    <property type="entry name" value="THIOL_PROTEASE_HIS"/>
    <property type="match status" value="1"/>
</dbReference>
<dbReference type="InterPro" id="IPR025660">
    <property type="entry name" value="Pept_his_AS"/>
</dbReference>
<dbReference type="PANTHER" id="PTHR12411">
    <property type="entry name" value="CYSTEINE PROTEASE FAMILY C1-RELATED"/>
    <property type="match status" value="1"/>
</dbReference>
<keyword evidence="10" id="KW-1185">Reference proteome</keyword>
<dbReference type="InterPro" id="IPR013128">
    <property type="entry name" value="Peptidase_C1A"/>
</dbReference>
<gene>
    <name evidence="9" type="ORF">DEA37_0005694</name>
</gene>